<dbReference type="Proteomes" id="UP000054560">
    <property type="component" value="Unassembled WGS sequence"/>
</dbReference>
<evidence type="ECO:0000313" key="3">
    <source>
        <dbReference type="Proteomes" id="UP000054560"/>
    </source>
</evidence>
<sequence>MATDEDARASAAIKPRHSGRTNRNNREGPSSNGTRDFTNSRPNPQTVRRQSQNWTQRPQPSPPTTCAGCQAQAPPGSRHIPRCHHFRASPPGGSDGRAWPYDNNRTSRDAQLAYRPTAAPTSRQGQNNTMSRDLVTTNPTPQVQVNAITQDDGFVPSLEATEVHINTILTEDFEHTAPEPDHDHGVWESVTERA</sequence>
<organism evidence="2 3">
    <name type="scientific">Sphaeroforma arctica JP610</name>
    <dbReference type="NCBI Taxonomy" id="667725"/>
    <lineage>
        <taxon>Eukaryota</taxon>
        <taxon>Ichthyosporea</taxon>
        <taxon>Ichthyophonida</taxon>
        <taxon>Sphaeroforma</taxon>
    </lineage>
</organism>
<reference evidence="2 3" key="1">
    <citation type="submission" date="2011-02" db="EMBL/GenBank/DDBJ databases">
        <title>The Genome Sequence of Sphaeroforma arctica JP610.</title>
        <authorList>
            <consortium name="The Broad Institute Genome Sequencing Platform"/>
            <person name="Russ C."/>
            <person name="Cuomo C."/>
            <person name="Young S.K."/>
            <person name="Zeng Q."/>
            <person name="Gargeya S."/>
            <person name="Alvarado L."/>
            <person name="Berlin A."/>
            <person name="Chapman S.B."/>
            <person name="Chen Z."/>
            <person name="Freedman E."/>
            <person name="Gellesch M."/>
            <person name="Goldberg J."/>
            <person name="Griggs A."/>
            <person name="Gujja S."/>
            <person name="Heilman E."/>
            <person name="Heiman D."/>
            <person name="Howarth C."/>
            <person name="Mehta T."/>
            <person name="Neiman D."/>
            <person name="Pearson M."/>
            <person name="Roberts A."/>
            <person name="Saif S."/>
            <person name="Shea T."/>
            <person name="Shenoy N."/>
            <person name="Sisk P."/>
            <person name="Stolte C."/>
            <person name="Sykes S."/>
            <person name="White J."/>
            <person name="Yandava C."/>
            <person name="Burger G."/>
            <person name="Gray M.W."/>
            <person name="Holland P.W.H."/>
            <person name="King N."/>
            <person name="Lang F.B.F."/>
            <person name="Roger A.J."/>
            <person name="Ruiz-Trillo I."/>
            <person name="Haas B."/>
            <person name="Nusbaum C."/>
            <person name="Birren B."/>
        </authorList>
    </citation>
    <scope>NUCLEOTIDE SEQUENCE [LARGE SCALE GENOMIC DNA]</scope>
    <source>
        <strain evidence="2 3">JP610</strain>
    </source>
</reference>
<proteinExistence type="predicted"/>
<feature type="region of interest" description="Disordered" evidence="1">
    <location>
        <begin position="173"/>
        <end position="194"/>
    </location>
</feature>
<feature type="compositionally biased region" description="Polar residues" evidence="1">
    <location>
        <begin position="27"/>
        <end position="58"/>
    </location>
</feature>
<dbReference type="GeneID" id="25902066"/>
<evidence type="ECO:0000313" key="2">
    <source>
        <dbReference type="EMBL" id="KNC86300.1"/>
    </source>
</evidence>
<protein>
    <submittedName>
        <fullName evidence="2">Uncharacterized protein</fullName>
    </submittedName>
</protein>
<evidence type="ECO:0000256" key="1">
    <source>
        <dbReference type="SAM" id="MobiDB-lite"/>
    </source>
</evidence>
<keyword evidence="3" id="KW-1185">Reference proteome</keyword>
<dbReference type="RefSeq" id="XP_014160202.1">
    <property type="nucleotide sequence ID" value="XM_014304727.1"/>
</dbReference>
<gene>
    <name evidence="2" type="ORF">SARC_01562</name>
</gene>
<dbReference type="AlphaFoldDB" id="A0A0L0GBC5"/>
<accession>A0A0L0GBC5</accession>
<name>A0A0L0GBC5_9EUKA</name>
<feature type="compositionally biased region" description="Polar residues" evidence="1">
    <location>
        <begin position="119"/>
        <end position="129"/>
    </location>
</feature>
<feature type="region of interest" description="Disordered" evidence="1">
    <location>
        <begin position="1"/>
        <end position="129"/>
    </location>
</feature>
<dbReference type="EMBL" id="KQ241659">
    <property type="protein sequence ID" value="KNC86300.1"/>
    <property type="molecule type" value="Genomic_DNA"/>
</dbReference>